<dbReference type="SUPFAM" id="SSF53448">
    <property type="entry name" value="Nucleotide-diphospho-sugar transferases"/>
    <property type="match status" value="1"/>
</dbReference>
<evidence type="ECO:0000313" key="3">
    <source>
        <dbReference type="EMBL" id="QHT97411.1"/>
    </source>
</evidence>
<keyword evidence="2" id="KW-0472">Membrane</keyword>
<keyword evidence="2" id="KW-0812">Transmembrane</keyword>
<dbReference type="GO" id="GO:0016020">
    <property type="term" value="C:membrane"/>
    <property type="evidence" value="ECO:0007669"/>
    <property type="project" value="GOC"/>
</dbReference>
<dbReference type="GO" id="GO:0051999">
    <property type="term" value="P:mannosyl-inositol phosphorylceramide biosynthetic process"/>
    <property type="evidence" value="ECO:0007669"/>
    <property type="project" value="TreeGrafter"/>
</dbReference>
<dbReference type="EMBL" id="MN740276">
    <property type="protein sequence ID" value="QHT97411.1"/>
    <property type="molecule type" value="Genomic_DNA"/>
</dbReference>
<dbReference type="PANTHER" id="PTHR32385">
    <property type="entry name" value="MANNOSYL PHOSPHORYLINOSITOL CERAMIDE SYNTHASE"/>
    <property type="match status" value="1"/>
</dbReference>
<dbReference type="PANTHER" id="PTHR32385:SF15">
    <property type="entry name" value="INOSITOL PHOSPHOCERAMIDE MANNOSYLTRANSFERASE 1"/>
    <property type="match status" value="1"/>
</dbReference>
<dbReference type="Gene3D" id="3.90.550.20">
    <property type="match status" value="1"/>
</dbReference>
<reference evidence="3" key="1">
    <citation type="journal article" date="2020" name="Nature">
        <title>Giant virus diversity and host interactions through global metagenomics.</title>
        <authorList>
            <person name="Schulz F."/>
            <person name="Roux S."/>
            <person name="Paez-Espino D."/>
            <person name="Jungbluth S."/>
            <person name="Walsh D.A."/>
            <person name="Denef V.J."/>
            <person name="McMahon K.D."/>
            <person name="Konstantinidis K.T."/>
            <person name="Eloe-Fadrosh E.A."/>
            <person name="Kyrpides N.C."/>
            <person name="Woyke T."/>
        </authorList>
    </citation>
    <scope>NUCLEOTIDE SEQUENCE</scope>
    <source>
        <strain evidence="3">GVMAG-M-3300025138-11</strain>
    </source>
</reference>
<evidence type="ECO:0008006" key="4">
    <source>
        <dbReference type="Google" id="ProtNLM"/>
    </source>
</evidence>
<evidence type="ECO:0000256" key="2">
    <source>
        <dbReference type="SAM" id="Phobius"/>
    </source>
</evidence>
<organism evidence="3">
    <name type="scientific">viral metagenome</name>
    <dbReference type="NCBI Taxonomy" id="1070528"/>
    <lineage>
        <taxon>unclassified sequences</taxon>
        <taxon>metagenomes</taxon>
        <taxon>organismal metagenomes</taxon>
    </lineage>
</organism>
<keyword evidence="2" id="KW-1133">Transmembrane helix</keyword>
<evidence type="ECO:0000256" key="1">
    <source>
        <dbReference type="ARBA" id="ARBA00022679"/>
    </source>
</evidence>
<dbReference type="Pfam" id="PF04488">
    <property type="entry name" value="Gly_transf_sug"/>
    <property type="match status" value="1"/>
</dbReference>
<feature type="transmembrane region" description="Helical" evidence="2">
    <location>
        <begin position="232"/>
        <end position="251"/>
    </location>
</feature>
<name>A0A6C0IVT5_9ZZZZ</name>
<dbReference type="AlphaFoldDB" id="A0A6C0IVT5"/>
<keyword evidence="1" id="KW-0808">Transferase</keyword>
<proteinExistence type="predicted"/>
<dbReference type="GO" id="GO:0000030">
    <property type="term" value="F:mannosyltransferase activity"/>
    <property type="evidence" value="ECO:0007669"/>
    <property type="project" value="TreeGrafter"/>
</dbReference>
<dbReference type="InterPro" id="IPR007577">
    <property type="entry name" value="GlycoTrfase_DXD_sugar-bd_CS"/>
</dbReference>
<dbReference type="InterPro" id="IPR051706">
    <property type="entry name" value="Glycosyltransferase_domain"/>
</dbReference>
<accession>A0A6C0IVT5</accession>
<sequence length="254" mass="30788">MIYPLIIHQIWWQGEKNISKLHNHYRKTWIKNHKNYKYILWDKIKFESLLEKLNDKFFNSLYLNLPYMIQKIDLCKYIILYIYGGIYVDIDTISEKPLNNLIKKYNSNLIVSFITVYKNLNYKLINNGIIVSTKKNKFFLYLLEEVKKNIYPKFFYNRDIFILNSTGPILFTDTIRKYLYYSDDIKILDNLYFENNDLGMIRNKGLYITHRHDSSWMSPLFKSYIIIINSHFLQFIIIIILSVYTISNIYIKNI</sequence>
<protein>
    <recommendedName>
        <fullName evidence="4">Glycosyltransferase</fullName>
    </recommendedName>
</protein>
<dbReference type="InterPro" id="IPR029044">
    <property type="entry name" value="Nucleotide-diphossugar_trans"/>
</dbReference>